<dbReference type="RefSeq" id="WP_304995616.1">
    <property type="nucleotide sequence ID" value="NZ_CP101717.1"/>
</dbReference>
<sequence>MIHSDTWPVSFLRLKREGILHHAYVSSGFLHPAVEDWVLINAPGTTTAWQLN</sequence>
<organism evidence="1">
    <name type="scientific">Salinispirillum sp. LH 10-3-1</name>
    <dbReference type="NCBI Taxonomy" id="2952525"/>
    <lineage>
        <taxon>Bacteria</taxon>
        <taxon>Pseudomonadati</taxon>
        <taxon>Pseudomonadota</taxon>
        <taxon>Gammaproteobacteria</taxon>
        <taxon>Oceanospirillales</taxon>
        <taxon>Saccharospirillaceae</taxon>
        <taxon>Salinispirillum</taxon>
    </lineage>
</organism>
<dbReference type="EMBL" id="CP101717">
    <property type="protein sequence ID" value="WLD58330.1"/>
    <property type="molecule type" value="Genomic_DNA"/>
</dbReference>
<protein>
    <submittedName>
        <fullName evidence="1">Uncharacterized protein</fullName>
    </submittedName>
</protein>
<gene>
    <name evidence="1" type="ORF">NFC81_00710</name>
</gene>
<proteinExistence type="predicted"/>
<name>A0AB38YGG6_9GAMM</name>
<reference evidence="1" key="1">
    <citation type="submission" date="2022-07" db="EMBL/GenBank/DDBJ databases">
        <title>Complete genome sequence of Salinispirillum sp. LH10-3-1 capable of multiple carbohydrate inversion isolated from a soda lake.</title>
        <authorList>
            <person name="Liu J."/>
            <person name="Zhai Y."/>
            <person name="Zhang H."/>
            <person name="Yang H."/>
            <person name="Qu J."/>
            <person name="Li J."/>
        </authorList>
    </citation>
    <scope>NUCLEOTIDE SEQUENCE</scope>
    <source>
        <strain evidence="1">LH 10-3-1</strain>
    </source>
</reference>
<dbReference type="AlphaFoldDB" id="A0AB38YGG6"/>
<accession>A0AB38YGG6</accession>
<evidence type="ECO:0000313" key="1">
    <source>
        <dbReference type="EMBL" id="WLD58330.1"/>
    </source>
</evidence>